<evidence type="ECO:0000256" key="5">
    <source>
        <dbReference type="ARBA" id="ARBA00022984"/>
    </source>
</evidence>
<dbReference type="GO" id="GO:0004180">
    <property type="term" value="F:carboxypeptidase activity"/>
    <property type="evidence" value="ECO:0007669"/>
    <property type="project" value="UniProtKB-ARBA"/>
</dbReference>
<evidence type="ECO:0000259" key="8">
    <source>
        <dbReference type="PROSITE" id="PS52029"/>
    </source>
</evidence>
<dbReference type="InterPro" id="IPR036366">
    <property type="entry name" value="PGBDSf"/>
</dbReference>
<feature type="active site" description="Nucleophile" evidence="7">
    <location>
        <position position="474"/>
    </location>
</feature>
<dbReference type="AlphaFoldDB" id="A0A0B7IBL7"/>
<dbReference type="Pfam" id="PF20142">
    <property type="entry name" value="Scaffold"/>
    <property type="match status" value="1"/>
</dbReference>
<feature type="active site" description="Proton donor/acceptor" evidence="7">
    <location>
        <position position="455"/>
    </location>
</feature>
<dbReference type="PANTHER" id="PTHR41533:SF2">
    <property type="entry name" value="BLR7131 PROTEIN"/>
    <property type="match status" value="1"/>
</dbReference>
<dbReference type="UniPathway" id="UPA00219"/>
<dbReference type="InterPro" id="IPR045380">
    <property type="entry name" value="LD_TPept_scaffold_dom"/>
</dbReference>
<gene>
    <name evidence="9" type="ORF">CCAND38_80066</name>
</gene>
<dbReference type="Pfam" id="PF03734">
    <property type="entry name" value="YkuD"/>
    <property type="match status" value="1"/>
</dbReference>
<dbReference type="GO" id="GO:0009252">
    <property type="term" value="P:peptidoglycan biosynthetic process"/>
    <property type="evidence" value="ECO:0007669"/>
    <property type="project" value="UniProtKB-UniPathway"/>
</dbReference>
<evidence type="ECO:0000256" key="4">
    <source>
        <dbReference type="ARBA" id="ARBA00022960"/>
    </source>
</evidence>
<dbReference type="RefSeq" id="WP_042345273.1">
    <property type="nucleotide sequence ID" value="NZ_CDOI01000195.1"/>
</dbReference>
<comment type="pathway">
    <text evidence="1 7">Cell wall biogenesis; peptidoglycan biosynthesis.</text>
</comment>
<keyword evidence="10" id="KW-1185">Reference proteome</keyword>
<dbReference type="SUPFAM" id="SSF141523">
    <property type="entry name" value="L,D-transpeptidase catalytic domain-like"/>
    <property type="match status" value="1"/>
</dbReference>
<dbReference type="GO" id="GO:0016740">
    <property type="term" value="F:transferase activity"/>
    <property type="evidence" value="ECO:0007669"/>
    <property type="project" value="UniProtKB-KW"/>
</dbReference>
<dbReference type="EMBL" id="CDOI01000195">
    <property type="protein sequence ID" value="CEN49331.1"/>
    <property type="molecule type" value="Genomic_DNA"/>
</dbReference>
<feature type="domain" description="L,D-TPase catalytic" evidence="8">
    <location>
        <begin position="322"/>
        <end position="500"/>
    </location>
</feature>
<evidence type="ECO:0000256" key="6">
    <source>
        <dbReference type="ARBA" id="ARBA00023316"/>
    </source>
</evidence>
<keyword evidence="5 7" id="KW-0573">Peptidoglycan synthesis</keyword>
<keyword evidence="4 7" id="KW-0133">Cell shape</keyword>
<evidence type="ECO:0000256" key="3">
    <source>
        <dbReference type="ARBA" id="ARBA00022679"/>
    </source>
</evidence>
<dbReference type="PROSITE" id="PS51257">
    <property type="entry name" value="PROKAR_LIPOPROTEIN"/>
    <property type="match status" value="1"/>
</dbReference>
<dbReference type="InterPro" id="IPR036365">
    <property type="entry name" value="PGBD-like_sf"/>
</dbReference>
<dbReference type="Gene3D" id="2.40.440.10">
    <property type="entry name" value="L,D-transpeptidase catalytic domain-like"/>
    <property type="match status" value="1"/>
</dbReference>
<keyword evidence="3" id="KW-0808">Transferase</keyword>
<dbReference type="Proteomes" id="UP000045051">
    <property type="component" value="Unassembled WGS sequence"/>
</dbReference>
<evidence type="ECO:0000256" key="2">
    <source>
        <dbReference type="ARBA" id="ARBA00005992"/>
    </source>
</evidence>
<dbReference type="GO" id="GO:0071555">
    <property type="term" value="P:cell wall organization"/>
    <property type="evidence" value="ECO:0007669"/>
    <property type="project" value="UniProtKB-UniRule"/>
</dbReference>
<proteinExistence type="inferred from homology"/>
<evidence type="ECO:0000256" key="7">
    <source>
        <dbReference type="PROSITE-ProRule" id="PRU01373"/>
    </source>
</evidence>
<dbReference type="InterPro" id="IPR052905">
    <property type="entry name" value="LD-transpeptidase_YkuD-like"/>
</dbReference>
<dbReference type="GO" id="GO:0008360">
    <property type="term" value="P:regulation of cell shape"/>
    <property type="evidence" value="ECO:0007669"/>
    <property type="project" value="UniProtKB-UniRule"/>
</dbReference>
<sequence>MNKYLLILLVGFVLFQSCKNNSNPKELIDEIKSREVFENNKTISFSDTTEVSFERITVKDKEVLAELKSFYSQNGYSTRWLYEKKPTNLFYGYMKVLEKSENYGLNPETYRYKALQHLVDSLYSKTVDFMQLEQADKEITASFLLLTKHLGSGRVSKLSHGQHVWKKIKRNRNDLEILLKLEDTDDLVTVIDALHPNHLLYKRMSEKYAELRADTQPDSIIKIAFENPKLFVDGYKHSAVEAMRHNLKQKGYEVTPLVSTNVVDTVLLNALKKFQETKGITPDGVPGKTTLYHLNMTKAQKVELLKLNMERMRWLNNDLGDDYLIVNIPDFKLFVYHKDSMIHQMNVVVGREYTATPVFVDSIRYVEFRPTWTVPQSIIHNEMIPQMVSENDAEKYQKRGYTIYENGEKIDPNSVDWTNPEIRKRKFRFVEAPSARNSLGLVKFILTNDMSIYLHDTPSTRLFSREERAFSHGCVRVEQPAELAYLLLKNQDEWTREKVDQAMQSGPNQNRITLKNRYLISLLYITAWVDENNQLIIKNDIYGFDQQQLKELKVYE</sequence>
<accession>A0A0B7IBL7</accession>
<evidence type="ECO:0000313" key="10">
    <source>
        <dbReference type="Proteomes" id="UP000045051"/>
    </source>
</evidence>
<keyword evidence="6 7" id="KW-0961">Cell wall biogenesis/degradation</keyword>
<evidence type="ECO:0000256" key="1">
    <source>
        <dbReference type="ARBA" id="ARBA00004752"/>
    </source>
</evidence>
<dbReference type="InterPro" id="IPR005490">
    <property type="entry name" value="LD_TPept_cat_dom"/>
</dbReference>
<dbReference type="Pfam" id="PF01471">
    <property type="entry name" value="PG_binding_1"/>
    <property type="match status" value="1"/>
</dbReference>
<comment type="similarity">
    <text evidence="2">Belongs to the YkuD family.</text>
</comment>
<dbReference type="InterPro" id="IPR038063">
    <property type="entry name" value="Transpep_catalytic_dom"/>
</dbReference>
<name>A0A0B7IBL7_9FLAO</name>
<dbReference type="CDD" id="cd16913">
    <property type="entry name" value="YkuD_like"/>
    <property type="match status" value="1"/>
</dbReference>
<dbReference type="InterPro" id="IPR002477">
    <property type="entry name" value="Peptidoglycan-bd-like"/>
</dbReference>
<dbReference type="SUPFAM" id="SSF47090">
    <property type="entry name" value="PGBD-like"/>
    <property type="match status" value="1"/>
</dbReference>
<dbReference type="PANTHER" id="PTHR41533">
    <property type="entry name" value="L,D-TRANSPEPTIDASE HI_1667-RELATED"/>
    <property type="match status" value="1"/>
</dbReference>
<reference evidence="9 10" key="1">
    <citation type="submission" date="2015-01" db="EMBL/GenBank/DDBJ databases">
        <authorList>
            <person name="Xiang T."/>
            <person name="Song Y."/>
            <person name="Huang L."/>
            <person name="Wang B."/>
            <person name="Wu P."/>
        </authorList>
    </citation>
    <scope>NUCLEOTIDE SEQUENCE [LARGE SCALE GENOMIC DNA]</scope>
    <source>
        <strain evidence="9 10">CcD38</strain>
    </source>
</reference>
<organism evidence="9 10">
    <name type="scientific">Capnocytophaga canis</name>
    <dbReference type="NCBI Taxonomy" id="1848903"/>
    <lineage>
        <taxon>Bacteria</taxon>
        <taxon>Pseudomonadati</taxon>
        <taxon>Bacteroidota</taxon>
        <taxon>Flavobacteriia</taxon>
        <taxon>Flavobacteriales</taxon>
        <taxon>Flavobacteriaceae</taxon>
        <taxon>Capnocytophaga</taxon>
    </lineage>
</organism>
<dbReference type="Gene3D" id="1.10.101.10">
    <property type="entry name" value="PGBD-like superfamily/PGBD"/>
    <property type="match status" value="1"/>
</dbReference>
<protein>
    <submittedName>
        <fullName evidence="9">Peptidoglycan binding domain protein</fullName>
    </submittedName>
</protein>
<evidence type="ECO:0000313" key="9">
    <source>
        <dbReference type="EMBL" id="CEN49331.1"/>
    </source>
</evidence>
<dbReference type="PROSITE" id="PS52029">
    <property type="entry name" value="LD_TPASE"/>
    <property type="match status" value="1"/>
</dbReference>